<accession>A0A2A4ICM2</accession>
<dbReference type="Proteomes" id="UP000218323">
    <property type="component" value="Unassembled WGS sequence"/>
</dbReference>
<dbReference type="AlphaFoldDB" id="A0A2A4ICM2"/>
<reference evidence="1 2" key="1">
    <citation type="submission" date="2017-09" db="EMBL/GenBank/DDBJ databases">
        <title>Sphingomonas adhaesiva DSM 7418, whole genome shotgun sequence.</title>
        <authorList>
            <person name="Feng G."/>
            <person name="Zhu H."/>
        </authorList>
    </citation>
    <scope>NUCLEOTIDE SEQUENCE [LARGE SCALE GENOMIC DNA]</scope>
    <source>
        <strain evidence="1 2">DSM 7418</strain>
    </source>
</reference>
<gene>
    <name evidence="1" type="ORF">COA07_02050</name>
</gene>
<protein>
    <recommendedName>
        <fullName evidence="3">Phytoene synthase</fullName>
    </recommendedName>
</protein>
<comment type="caution">
    <text evidence="1">The sequence shown here is derived from an EMBL/GenBank/DDBJ whole genome shotgun (WGS) entry which is preliminary data.</text>
</comment>
<evidence type="ECO:0000313" key="1">
    <source>
        <dbReference type="EMBL" id="PCG15784.1"/>
    </source>
</evidence>
<sequence length="218" mass="23286">MANDGTERALALSYADPGDRAALESLLALDDALAQVLRTTTTPAVGQLRLAWWREALAALDHAPPPAQPVLEGLAAHLLRHDVTGAMLVPIVHGWEVLVEEEELGADAIARHAAGRARLFVVAGRLSGHAGDPRLEAAGRAWALADLSRHLRRTDDAAEAKRQALAALAAVAEGARWPGGLRSLGALALSARLDLEGRYPAGHPRRAMRLLWHRLTGR</sequence>
<evidence type="ECO:0008006" key="3">
    <source>
        <dbReference type="Google" id="ProtNLM"/>
    </source>
</evidence>
<keyword evidence="2" id="KW-1185">Reference proteome</keyword>
<proteinExistence type="predicted"/>
<name>A0A2A4ICM2_9SPHN</name>
<dbReference type="EMBL" id="NWVC01000001">
    <property type="protein sequence ID" value="PCG15784.1"/>
    <property type="molecule type" value="Genomic_DNA"/>
</dbReference>
<organism evidence="1 2">
    <name type="scientific">Sphingomonas adhaesiva</name>
    <dbReference type="NCBI Taxonomy" id="28212"/>
    <lineage>
        <taxon>Bacteria</taxon>
        <taxon>Pseudomonadati</taxon>
        <taxon>Pseudomonadota</taxon>
        <taxon>Alphaproteobacteria</taxon>
        <taxon>Sphingomonadales</taxon>
        <taxon>Sphingomonadaceae</taxon>
        <taxon>Sphingomonas</taxon>
    </lineage>
</organism>
<evidence type="ECO:0000313" key="2">
    <source>
        <dbReference type="Proteomes" id="UP000218323"/>
    </source>
</evidence>